<dbReference type="AlphaFoldDB" id="A0A443HQD9"/>
<keyword evidence="1" id="KW-0732">Signal</keyword>
<dbReference type="EMBL" id="RCNU01000008">
    <property type="protein sequence ID" value="RWQ94053.1"/>
    <property type="molecule type" value="Genomic_DNA"/>
</dbReference>
<dbReference type="RefSeq" id="XP_028483698.1">
    <property type="nucleotide sequence ID" value="XM_028630980.1"/>
</dbReference>
<proteinExistence type="predicted"/>
<accession>A0A443HQD9</accession>
<evidence type="ECO:0000313" key="2">
    <source>
        <dbReference type="EMBL" id="RWQ94053.1"/>
    </source>
</evidence>
<comment type="caution">
    <text evidence="2">The sequence shown here is derived from an EMBL/GenBank/DDBJ whole genome shotgun (WGS) entry which is preliminary data.</text>
</comment>
<protein>
    <recommendedName>
        <fullName evidence="4">Secreted protein</fullName>
    </recommendedName>
</protein>
<feature type="chain" id="PRO_5019440186" description="Secreted protein" evidence="1">
    <location>
        <begin position="17"/>
        <end position="79"/>
    </location>
</feature>
<reference evidence="2 3" key="1">
    <citation type="journal article" date="2018" name="Front. Microbiol.">
        <title>Genomic and genetic insights into a cosmopolitan fungus, Paecilomyces variotii (Eurotiales).</title>
        <authorList>
            <person name="Urquhart A.S."/>
            <person name="Mondo S.J."/>
            <person name="Makela M.R."/>
            <person name="Hane J.K."/>
            <person name="Wiebenga A."/>
            <person name="He G."/>
            <person name="Mihaltcheva S."/>
            <person name="Pangilinan J."/>
            <person name="Lipzen A."/>
            <person name="Barry K."/>
            <person name="de Vries R.P."/>
            <person name="Grigoriev I.V."/>
            <person name="Idnurm A."/>
        </authorList>
    </citation>
    <scope>NUCLEOTIDE SEQUENCE [LARGE SCALE GENOMIC DNA]</scope>
    <source>
        <strain evidence="2 3">CBS 101075</strain>
    </source>
</reference>
<keyword evidence="3" id="KW-1185">Reference proteome</keyword>
<dbReference type="GeneID" id="39600257"/>
<evidence type="ECO:0000313" key="3">
    <source>
        <dbReference type="Proteomes" id="UP000283841"/>
    </source>
</evidence>
<sequence>MFFSFFFLSFRYNAYACCSQVVFSRIFNINPLKMKIGPRYAIWYNVNLSCFSSPLPSTPNTVHQNTTPCYDASTDACSY</sequence>
<dbReference type="VEuPathDB" id="FungiDB:C8Q69DRAFT_472481"/>
<organism evidence="2 3">
    <name type="scientific">Byssochlamys spectabilis</name>
    <name type="common">Paecilomyces variotii</name>
    <dbReference type="NCBI Taxonomy" id="264951"/>
    <lineage>
        <taxon>Eukaryota</taxon>
        <taxon>Fungi</taxon>
        <taxon>Dikarya</taxon>
        <taxon>Ascomycota</taxon>
        <taxon>Pezizomycotina</taxon>
        <taxon>Eurotiomycetes</taxon>
        <taxon>Eurotiomycetidae</taxon>
        <taxon>Eurotiales</taxon>
        <taxon>Thermoascaceae</taxon>
        <taxon>Paecilomyces</taxon>
    </lineage>
</organism>
<dbReference type="Proteomes" id="UP000283841">
    <property type="component" value="Unassembled WGS sequence"/>
</dbReference>
<name>A0A443HQD9_BYSSP</name>
<evidence type="ECO:0008006" key="4">
    <source>
        <dbReference type="Google" id="ProtNLM"/>
    </source>
</evidence>
<feature type="signal peptide" evidence="1">
    <location>
        <begin position="1"/>
        <end position="16"/>
    </location>
</feature>
<gene>
    <name evidence="2" type="ORF">C8Q69DRAFT_472481</name>
</gene>
<evidence type="ECO:0000256" key="1">
    <source>
        <dbReference type="SAM" id="SignalP"/>
    </source>
</evidence>